<dbReference type="AlphaFoldDB" id="H2Y9W2"/>
<evidence type="ECO:0000256" key="1">
    <source>
        <dbReference type="SAM" id="MobiDB-lite"/>
    </source>
</evidence>
<organism evidence="2 3">
    <name type="scientific">Ciona savignyi</name>
    <name type="common">Pacific transparent sea squirt</name>
    <dbReference type="NCBI Taxonomy" id="51511"/>
    <lineage>
        <taxon>Eukaryota</taxon>
        <taxon>Metazoa</taxon>
        <taxon>Chordata</taxon>
        <taxon>Tunicata</taxon>
        <taxon>Ascidiacea</taxon>
        <taxon>Phlebobranchia</taxon>
        <taxon>Cionidae</taxon>
        <taxon>Ciona</taxon>
    </lineage>
</organism>
<accession>H2Y9W2</accession>
<keyword evidence="3" id="KW-1185">Reference proteome</keyword>
<evidence type="ECO:0000313" key="2">
    <source>
        <dbReference type="Ensembl" id="ENSCSAVP00000002110.1"/>
    </source>
</evidence>
<feature type="compositionally biased region" description="Basic and acidic residues" evidence="1">
    <location>
        <begin position="194"/>
        <end position="213"/>
    </location>
</feature>
<proteinExistence type="predicted"/>
<feature type="compositionally biased region" description="Basic and acidic residues" evidence="1">
    <location>
        <begin position="1"/>
        <end position="16"/>
    </location>
</feature>
<reference evidence="2" key="3">
    <citation type="submission" date="2025-09" db="UniProtKB">
        <authorList>
            <consortium name="Ensembl"/>
        </authorList>
    </citation>
    <scope>IDENTIFICATION</scope>
</reference>
<feature type="region of interest" description="Disordered" evidence="1">
    <location>
        <begin position="191"/>
        <end position="235"/>
    </location>
</feature>
<dbReference type="GeneTree" id="ENSGT00950000183051"/>
<dbReference type="Proteomes" id="UP000007875">
    <property type="component" value="Unassembled WGS sequence"/>
</dbReference>
<evidence type="ECO:0000313" key="3">
    <source>
        <dbReference type="Proteomes" id="UP000007875"/>
    </source>
</evidence>
<reference evidence="2" key="2">
    <citation type="submission" date="2025-08" db="UniProtKB">
        <authorList>
            <consortium name="Ensembl"/>
        </authorList>
    </citation>
    <scope>IDENTIFICATION</scope>
</reference>
<name>H2Y9W2_CIOSA</name>
<sequence length="262" mass="29185">MQDLVDRKLMDHERRRTPPPSSYALTGVNRNSTNLSTVAIPPTLTEPARPRNGVHLQKPPKDAQYRSSEDSRCFSPTKEEKLKLYVSFSRLVTSLPHREITSSMLTKADAQRISDECSLPVEYVQDWMAKSIDRLGVGKKLSFIRLKDAKKWTFEFFCTWCSQYTTSSVEDFSAHSESHLARTGSIISRGSRASVDDVTHSTPRVDDVTEPDHASPNLPHITSPCGGNSPNNATVEPNSEILRHRRCGDELATADDAISVTG</sequence>
<dbReference type="Ensembl" id="ENSCSAVT00000002147.1">
    <property type="protein sequence ID" value="ENSCSAVP00000002110.1"/>
    <property type="gene ID" value="ENSCSAVG00000001241.1"/>
</dbReference>
<protein>
    <submittedName>
        <fullName evidence="2">Uncharacterized protein</fullName>
    </submittedName>
</protein>
<feature type="compositionally biased region" description="Basic and acidic residues" evidence="1">
    <location>
        <begin position="59"/>
        <end position="70"/>
    </location>
</feature>
<reference evidence="3" key="1">
    <citation type="submission" date="2003-08" db="EMBL/GenBank/DDBJ databases">
        <authorList>
            <person name="Birren B."/>
            <person name="Nusbaum C."/>
            <person name="Abebe A."/>
            <person name="Abouelleil A."/>
            <person name="Adekoya E."/>
            <person name="Ait-zahra M."/>
            <person name="Allen N."/>
            <person name="Allen T."/>
            <person name="An P."/>
            <person name="Anderson M."/>
            <person name="Anderson S."/>
            <person name="Arachchi H."/>
            <person name="Armbruster J."/>
            <person name="Bachantsang P."/>
            <person name="Baldwin J."/>
            <person name="Barry A."/>
            <person name="Bayul T."/>
            <person name="Blitshsteyn B."/>
            <person name="Bloom T."/>
            <person name="Blye J."/>
            <person name="Boguslavskiy L."/>
            <person name="Borowsky M."/>
            <person name="Boukhgalter B."/>
            <person name="Brunache A."/>
            <person name="Butler J."/>
            <person name="Calixte N."/>
            <person name="Calvo S."/>
            <person name="Camarata J."/>
            <person name="Campo K."/>
            <person name="Chang J."/>
            <person name="Cheshatsang Y."/>
            <person name="Citroen M."/>
            <person name="Collymore A."/>
            <person name="Considine T."/>
            <person name="Cook A."/>
            <person name="Cooke P."/>
            <person name="Corum B."/>
            <person name="Cuomo C."/>
            <person name="David R."/>
            <person name="Dawoe T."/>
            <person name="Degray S."/>
            <person name="Dodge S."/>
            <person name="Dooley K."/>
            <person name="Dorje P."/>
            <person name="Dorjee K."/>
            <person name="Dorris L."/>
            <person name="Duffey N."/>
            <person name="Dupes A."/>
            <person name="Elkins T."/>
            <person name="Engels R."/>
            <person name="Erickson J."/>
            <person name="Farina A."/>
            <person name="Faro S."/>
            <person name="Ferreira P."/>
            <person name="Fischer H."/>
            <person name="Fitzgerald M."/>
            <person name="Foley K."/>
            <person name="Gage D."/>
            <person name="Galagan J."/>
            <person name="Gearin G."/>
            <person name="Gnerre S."/>
            <person name="Gnirke A."/>
            <person name="Goyette A."/>
            <person name="Graham J."/>
            <person name="Grandbois E."/>
            <person name="Gyaltsen K."/>
            <person name="Hafez N."/>
            <person name="Hagopian D."/>
            <person name="Hagos B."/>
            <person name="Hall J."/>
            <person name="Hatcher B."/>
            <person name="Heller A."/>
            <person name="Higgins H."/>
            <person name="Honan T."/>
            <person name="Horn A."/>
            <person name="Houde N."/>
            <person name="Hughes L."/>
            <person name="Hulme W."/>
            <person name="Husby E."/>
            <person name="Iliev I."/>
            <person name="Jaffe D."/>
            <person name="Jones C."/>
            <person name="Kamal M."/>
            <person name="Kamat A."/>
            <person name="Kamvysselis M."/>
            <person name="Karlsson E."/>
            <person name="Kells C."/>
            <person name="Kieu A."/>
            <person name="Kisner P."/>
            <person name="Kodira C."/>
            <person name="Kulbokas E."/>
            <person name="Labutti K."/>
            <person name="Lama D."/>
            <person name="Landers T."/>
            <person name="Leger J."/>
            <person name="Levine S."/>
            <person name="Lewis D."/>
            <person name="Lewis T."/>
            <person name="Lindblad-toh K."/>
            <person name="Liu X."/>
            <person name="Lokyitsang T."/>
            <person name="Lokyitsang Y."/>
            <person name="Lucien O."/>
            <person name="Lui A."/>
            <person name="Ma L.J."/>
            <person name="Mabbitt R."/>
            <person name="Macdonald J."/>
            <person name="Maclean C."/>
            <person name="Major J."/>
            <person name="Manning J."/>
            <person name="Marabella R."/>
            <person name="Maru K."/>
            <person name="Matthews C."/>
            <person name="Mauceli E."/>
            <person name="Mccarthy M."/>
            <person name="Mcdonough S."/>
            <person name="Mcghee T."/>
            <person name="Meldrim J."/>
            <person name="Meneus L."/>
            <person name="Mesirov J."/>
            <person name="Mihalev A."/>
            <person name="Mihova T."/>
            <person name="Mikkelsen T."/>
            <person name="Mlenga V."/>
            <person name="Moru K."/>
            <person name="Mozes J."/>
            <person name="Mulrain L."/>
            <person name="Munson G."/>
            <person name="Naylor J."/>
            <person name="Newes C."/>
            <person name="Nguyen C."/>
            <person name="Nguyen N."/>
            <person name="Nguyen T."/>
            <person name="Nicol R."/>
            <person name="Nielsen C."/>
            <person name="Nizzari M."/>
            <person name="Norbu C."/>
            <person name="Norbu N."/>
            <person name="O'donnell P."/>
            <person name="Okoawo O."/>
            <person name="O'leary S."/>
            <person name="Omotosho B."/>
            <person name="O'neill K."/>
            <person name="Osman S."/>
            <person name="Parker S."/>
            <person name="Perrin D."/>
            <person name="Phunkhang P."/>
            <person name="Piqani B."/>
            <person name="Purcell S."/>
            <person name="Rachupka T."/>
            <person name="Ramasamy U."/>
            <person name="Rameau R."/>
            <person name="Ray V."/>
            <person name="Raymond C."/>
            <person name="Retta R."/>
            <person name="Richardson S."/>
            <person name="Rise C."/>
            <person name="Rodriguez J."/>
            <person name="Rogers J."/>
            <person name="Rogov P."/>
            <person name="Rutman M."/>
            <person name="Schupbach R."/>
            <person name="Seaman C."/>
            <person name="Settipalli S."/>
            <person name="Sharpe T."/>
            <person name="Sheridan J."/>
            <person name="Sherpa N."/>
            <person name="Shi J."/>
            <person name="Smirnov S."/>
            <person name="Smith C."/>
            <person name="Sougnez C."/>
            <person name="Spencer B."/>
            <person name="Stalker J."/>
            <person name="Stange-thomann N."/>
            <person name="Stavropoulos S."/>
            <person name="Stetson K."/>
            <person name="Stone C."/>
            <person name="Stone S."/>
            <person name="Stubbs M."/>
            <person name="Talamas J."/>
            <person name="Tchuinga P."/>
            <person name="Tenzing P."/>
            <person name="Tesfaye S."/>
            <person name="Theodore J."/>
            <person name="Thoulutsang Y."/>
            <person name="Topham K."/>
            <person name="Towey S."/>
            <person name="Tsamla T."/>
            <person name="Tsomo N."/>
            <person name="Vallee D."/>
            <person name="Vassiliev H."/>
            <person name="Venkataraman V."/>
            <person name="Vinson J."/>
            <person name="Vo A."/>
            <person name="Wade C."/>
            <person name="Wang S."/>
            <person name="Wangchuk T."/>
            <person name="Wangdi T."/>
            <person name="Whittaker C."/>
            <person name="Wilkinson J."/>
            <person name="Wu Y."/>
            <person name="Wyman D."/>
            <person name="Yadav S."/>
            <person name="Yang S."/>
            <person name="Yang X."/>
            <person name="Yeager S."/>
            <person name="Yee E."/>
            <person name="Young G."/>
            <person name="Zainoun J."/>
            <person name="Zembeck L."/>
            <person name="Zimmer A."/>
            <person name="Zody M."/>
            <person name="Lander E."/>
        </authorList>
    </citation>
    <scope>NUCLEOTIDE SEQUENCE [LARGE SCALE GENOMIC DNA]</scope>
</reference>
<feature type="region of interest" description="Disordered" evidence="1">
    <location>
        <begin position="1"/>
        <end position="70"/>
    </location>
</feature>
<dbReference type="HOGENOM" id="CLU_1061552_0_0_1"/>
<feature type="compositionally biased region" description="Polar residues" evidence="1">
    <location>
        <begin position="225"/>
        <end position="235"/>
    </location>
</feature>
<feature type="compositionally biased region" description="Polar residues" evidence="1">
    <location>
        <begin position="28"/>
        <end position="37"/>
    </location>
</feature>